<dbReference type="InterPro" id="IPR018356">
    <property type="entry name" value="Tscrpt_reg_HTH_DeoR_CS"/>
</dbReference>
<evidence type="ECO:0000313" key="2">
    <source>
        <dbReference type="Proteomes" id="UP000188246"/>
    </source>
</evidence>
<dbReference type="STRING" id="633807.BW732_07530"/>
<dbReference type="InterPro" id="IPR036390">
    <property type="entry name" value="WH_DNA-bd_sf"/>
</dbReference>
<dbReference type="EMBL" id="CP019609">
    <property type="protein sequence ID" value="AQP54082.1"/>
    <property type="molecule type" value="Genomic_DNA"/>
</dbReference>
<accession>A0A1Q2D6X4</accession>
<protein>
    <submittedName>
        <fullName evidence="1">DeoR family transcriptional regulator</fullName>
    </submittedName>
</protein>
<dbReference type="Pfam" id="PF00455">
    <property type="entry name" value="DeoRC"/>
    <property type="match status" value="1"/>
</dbReference>
<dbReference type="SUPFAM" id="SSF46785">
    <property type="entry name" value="Winged helix' DNA-binding domain"/>
    <property type="match status" value="1"/>
</dbReference>
<dbReference type="Proteomes" id="UP000188246">
    <property type="component" value="Chromosome"/>
</dbReference>
<gene>
    <name evidence="1" type="ORF">BW732_07530</name>
</gene>
<dbReference type="SUPFAM" id="SSF100950">
    <property type="entry name" value="NagB/RpiA/CoA transferase-like"/>
    <property type="match status" value="1"/>
</dbReference>
<sequence length="249" mass="28179">MLTEERKNEILRLLELKDIVKNRDLMDRLDVSESTIRRDLQEMEEENLLSRIHGGAKRIIKLEPELTMIEKSVKNTQEKKKIAAYAASLVNDGDYIYLDAGTTTYDMLPYLQTKDCHVITNSVYHATLSVDIGLPTIIVGGEIRQKTKSIVSHTSIEQLQAYYFDKAFMGVNGIHIDYGYTTADPYEAQAKKIAIGQAQRSYILADSTKFNKVNFSKVTDIEAASIITTTVPDEIKHKLTELTTIKEVD</sequence>
<dbReference type="GO" id="GO:0003700">
    <property type="term" value="F:DNA-binding transcription factor activity"/>
    <property type="evidence" value="ECO:0007669"/>
    <property type="project" value="InterPro"/>
</dbReference>
<evidence type="ECO:0000313" key="1">
    <source>
        <dbReference type="EMBL" id="AQP54082.1"/>
    </source>
</evidence>
<dbReference type="Gene3D" id="1.10.10.10">
    <property type="entry name" value="Winged helix-like DNA-binding domain superfamily/Winged helix DNA-binding domain"/>
    <property type="match status" value="1"/>
</dbReference>
<dbReference type="PROSITE" id="PS51000">
    <property type="entry name" value="HTH_DEOR_2"/>
    <property type="match status" value="1"/>
</dbReference>
<organism evidence="1 2">
    <name type="scientific">Vagococcus penaei</name>
    <dbReference type="NCBI Taxonomy" id="633807"/>
    <lineage>
        <taxon>Bacteria</taxon>
        <taxon>Bacillati</taxon>
        <taxon>Bacillota</taxon>
        <taxon>Bacilli</taxon>
        <taxon>Lactobacillales</taxon>
        <taxon>Enterococcaceae</taxon>
        <taxon>Vagococcus</taxon>
    </lineage>
</organism>
<keyword evidence="2" id="KW-1185">Reference proteome</keyword>
<dbReference type="InterPro" id="IPR001034">
    <property type="entry name" value="DeoR_HTH"/>
</dbReference>
<dbReference type="InterPro" id="IPR037171">
    <property type="entry name" value="NagB/RpiA_transferase-like"/>
</dbReference>
<dbReference type="InterPro" id="IPR050313">
    <property type="entry name" value="Carb_Metab_HTH_regulators"/>
</dbReference>
<dbReference type="KEGG" id="vpi:BW732_07530"/>
<reference evidence="1 2" key="1">
    <citation type="journal article" date="2010" name="Int. J. Syst. Evol. Microbiol.">
        <title>Vagococcus penaei sp. nov., isolated from spoilage microbiota of cooked shrimp (Penaeus vannamei).</title>
        <authorList>
            <person name="Jaffres E."/>
            <person name="Prevost H."/>
            <person name="Rossero A."/>
            <person name="Joffraud J.J."/>
            <person name="Dousset X."/>
        </authorList>
    </citation>
    <scope>NUCLEOTIDE SEQUENCE [LARGE SCALE GENOMIC DNA]</scope>
    <source>
        <strain evidence="1 2">CD276</strain>
    </source>
</reference>
<dbReference type="Pfam" id="PF08220">
    <property type="entry name" value="HTH_DeoR"/>
    <property type="match status" value="1"/>
</dbReference>
<proteinExistence type="predicted"/>
<dbReference type="InterPro" id="IPR014036">
    <property type="entry name" value="DeoR-like_C"/>
</dbReference>
<dbReference type="AlphaFoldDB" id="A0A1Q2D6X4"/>
<dbReference type="Gene3D" id="3.40.50.1360">
    <property type="match status" value="1"/>
</dbReference>
<dbReference type="PANTHER" id="PTHR30363">
    <property type="entry name" value="HTH-TYPE TRANSCRIPTIONAL REGULATOR SRLR-RELATED"/>
    <property type="match status" value="1"/>
</dbReference>
<name>A0A1Q2D6X4_9ENTE</name>
<dbReference type="InterPro" id="IPR036388">
    <property type="entry name" value="WH-like_DNA-bd_sf"/>
</dbReference>
<dbReference type="PROSITE" id="PS00894">
    <property type="entry name" value="HTH_DEOR_1"/>
    <property type="match status" value="1"/>
</dbReference>
<dbReference type="SMART" id="SM00420">
    <property type="entry name" value="HTH_DEOR"/>
    <property type="match status" value="1"/>
</dbReference>
<dbReference type="PANTHER" id="PTHR30363:SF56">
    <property type="entry name" value="TRANSCRIPTIONAL REGULATOR, DEOR FAMILY"/>
    <property type="match status" value="1"/>
</dbReference>
<dbReference type="RefSeq" id="WP_077276157.1">
    <property type="nucleotide sequence ID" value="NZ_CP019609.1"/>
</dbReference>
<dbReference type="SMART" id="SM01134">
    <property type="entry name" value="DeoRC"/>
    <property type="match status" value="1"/>
</dbReference>
<dbReference type="PRINTS" id="PR00037">
    <property type="entry name" value="HTHLACR"/>
</dbReference>